<dbReference type="NCBIfam" id="TIGR00724">
    <property type="entry name" value="urea_amlyse_rel"/>
    <property type="match status" value="1"/>
</dbReference>
<dbReference type="InterPro" id="IPR052708">
    <property type="entry name" value="PxpC"/>
</dbReference>
<keyword evidence="2" id="KW-0378">Hydrolase</keyword>
<evidence type="ECO:0000256" key="1">
    <source>
        <dbReference type="ARBA" id="ARBA00022741"/>
    </source>
</evidence>
<name>A0A2T5JGT0_9SPHI</name>
<dbReference type="Pfam" id="PF02626">
    <property type="entry name" value="CT_A_B"/>
    <property type="match status" value="1"/>
</dbReference>
<comment type="caution">
    <text evidence="5">The sequence shown here is derived from an EMBL/GenBank/DDBJ whole genome shotgun (WGS) entry which is preliminary data.</text>
</comment>
<dbReference type="RefSeq" id="WP_107826993.1">
    <property type="nucleotide sequence ID" value="NZ_CP160205.1"/>
</dbReference>
<organism evidence="5 6">
    <name type="scientific">Mucilaginibacter yixingensis</name>
    <dbReference type="NCBI Taxonomy" id="1295612"/>
    <lineage>
        <taxon>Bacteria</taxon>
        <taxon>Pseudomonadati</taxon>
        <taxon>Bacteroidota</taxon>
        <taxon>Sphingobacteriia</taxon>
        <taxon>Sphingobacteriales</taxon>
        <taxon>Sphingobacteriaceae</taxon>
        <taxon>Mucilaginibacter</taxon>
    </lineage>
</organism>
<dbReference type="PANTHER" id="PTHR43309">
    <property type="entry name" value="5-OXOPROLINASE SUBUNIT C"/>
    <property type="match status" value="1"/>
</dbReference>
<dbReference type="SMART" id="SM00797">
    <property type="entry name" value="AHS2"/>
    <property type="match status" value="1"/>
</dbReference>
<reference evidence="5 6" key="1">
    <citation type="submission" date="2018-04" db="EMBL/GenBank/DDBJ databases">
        <title>Genomic Encyclopedia of Archaeal and Bacterial Type Strains, Phase II (KMG-II): from individual species to whole genera.</title>
        <authorList>
            <person name="Goeker M."/>
        </authorList>
    </citation>
    <scope>NUCLEOTIDE SEQUENCE [LARGE SCALE GENOMIC DNA]</scope>
    <source>
        <strain evidence="5 6">DSM 26809</strain>
    </source>
</reference>
<keyword evidence="6" id="KW-1185">Reference proteome</keyword>
<dbReference type="GO" id="GO:0005524">
    <property type="term" value="F:ATP binding"/>
    <property type="evidence" value="ECO:0007669"/>
    <property type="project" value="UniProtKB-KW"/>
</dbReference>
<dbReference type="Proteomes" id="UP000244168">
    <property type="component" value="Unassembled WGS sequence"/>
</dbReference>
<dbReference type="OrthoDB" id="9782422at2"/>
<keyword evidence="3" id="KW-0067">ATP-binding</keyword>
<feature type="domain" description="Carboxyltransferase" evidence="4">
    <location>
        <begin position="27"/>
        <end position="317"/>
    </location>
</feature>
<evidence type="ECO:0000256" key="2">
    <source>
        <dbReference type="ARBA" id="ARBA00022801"/>
    </source>
</evidence>
<dbReference type="GO" id="GO:0016787">
    <property type="term" value="F:hydrolase activity"/>
    <property type="evidence" value="ECO:0007669"/>
    <property type="project" value="UniProtKB-KW"/>
</dbReference>
<dbReference type="SUPFAM" id="SSF50891">
    <property type="entry name" value="Cyclophilin-like"/>
    <property type="match status" value="1"/>
</dbReference>
<evidence type="ECO:0000313" key="6">
    <source>
        <dbReference type="Proteomes" id="UP000244168"/>
    </source>
</evidence>
<sequence>MQIEIIKPGMLSTVQDLGRTQSRGNAVPVSGAMDTLSARVANLALGNEQTAAVIEFTYADAIFKAQTDLLIAWSGDGAILQSDGQMLPADRPLLIPQGKTIKLINNPTGCRTYLAVAGGWNVPEVLGSKSTYITAGFGGLEGRAFRKGDVLQTFGNQSETNVKFCDTLTGAKINYPRWSIARPLFLPADRKLIRVMPGPEADWFDADAIASFYSAPYRVGSRSNRMGIGLEGEKVKRKIQTELLSTAVTPGTIQVTNNNDMILLMADCQTTGGYPRIAQVAAVDLPLCAQLKPGDEIRFQQITRQEAERLLVQRERELRRLNQDLLDF</sequence>
<keyword evidence="1" id="KW-0547">Nucleotide-binding</keyword>
<dbReference type="AlphaFoldDB" id="A0A2T5JGT0"/>
<dbReference type="InterPro" id="IPR029000">
    <property type="entry name" value="Cyclophilin-like_dom_sf"/>
</dbReference>
<proteinExistence type="predicted"/>
<protein>
    <submittedName>
        <fullName evidence="5">Antagonist of KipI</fullName>
    </submittedName>
</protein>
<dbReference type="Gene3D" id="2.40.100.10">
    <property type="entry name" value="Cyclophilin-like"/>
    <property type="match status" value="1"/>
</dbReference>
<evidence type="ECO:0000256" key="3">
    <source>
        <dbReference type="ARBA" id="ARBA00022840"/>
    </source>
</evidence>
<dbReference type="EMBL" id="QAOQ01000001">
    <property type="protein sequence ID" value="PTR01619.1"/>
    <property type="molecule type" value="Genomic_DNA"/>
</dbReference>
<evidence type="ECO:0000313" key="5">
    <source>
        <dbReference type="EMBL" id="PTR01619.1"/>
    </source>
</evidence>
<dbReference type="InterPro" id="IPR003778">
    <property type="entry name" value="CT_A_B"/>
</dbReference>
<accession>A0A2T5JGT0</accession>
<gene>
    <name evidence="5" type="ORF">C8P68_101856</name>
</gene>
<dbReference type="PANTHER" id="PTHR43309:SF5">
    <property type="entry name" value="5-OXOPROLINASE SUBUNIT C"/>
    <property type="match status" value="1"/>
</dbReference>
<evidence type="ECO:0000259" key="4">
    <source>
        <dbReference type="SMART" id="SM00797"/>
    </source>
</evidence>